<dbReference type="PANTHER" id="PTHR30576:SF8">
    <property type="entry name" value="UNDECAPRENYL-PHOSPHATE GALACTOSE PHOSPHOTRANSFERASE"/>
    <property type="match status" value="1"/>
</dbReference>
<keyword evidence="2" id="KW-0472">Membrane</keyword>
<protein>
    <submittedName>
        <fullName evidence="4">Sugar transferase</fullName>
    </submittedName>
</protein>
<feature type="domain" description="Bacterial sugar transferase" evidence="3">
    <location>
        <begin position="39"/>
        <end position="213"/>
    </location>
</feature>
<gene>
    <name evidence="4" type="ORF">GJG86_16400</name>
</gene>
<keyword evidence="2" id="KW-1133">Transmembrane helix</keyword>
<dbReference type="GO" id="GO:0016780">
    <property type="term" value="F:phosphotransferase activity, for other substituted phosphate groups"/>
    <property type="evidence" value="ECO:0007669"/>
    <property type="project" value="TreeGrafter"/>
</dbReference>
<comment type="similarity">
    <text evidence="1">Belongs to the bacterial sugar transferase family.</text>
</comment>
<reference evidence="5" key="1">
    <citation type="submission" date="2019-08" db="EMBL/GenBank/DDBJ databases">
        <title>Arthrobacter sp. nov., isolated from plateau pika and Tibetan wild ass.</title>
        <authorList>
            <person name="Ge Y."/>
        </authorList>
    </citation>
    <scope>NUCLEOTIDE SEQUENCE [LARGE SCALE GENOMIC DNA]</scope>
    <source>
        <strain evidence="5">HF-4214</strain>
    </source>
</reference>
<accession>A0A6N7RTG4</accession>
<keyword evidence="5" id="KW-1185">Reference proteome</keyword>
<dbReference type="RefSeq" id="WP_154334944.1">
    <property type="nucleotide sequence ID" value="NZ_VTFY01000021.1"/>
</dbReference>
<name>A0A6N7RTG4_9ACTN</name>
<keyword evidence="4" id="KW-0808">Transferase</keyword>
<dbReference type="Proteomes" id="UP000438093">
    <property type="component" value="Unassembled WGS sequence"/>
</dbReference>
<feature type="transmembrane region" description="Helical" evidence="2">
    <location>
        <begin position="44"/>
        <end position="67"/>
    </location>
</feature>
<evidence type="ECO:0000256" key="2">
    <source>
        <dbReference type="SAM" id="Phobius"/>
    </source>
</evidence>
<evidence type="ECO:0000313" key="4">
    <source>
        <dbReference type="EMBL" id="MRX84058.1"/>
    </source>
</evidence>
<evidence type="ECO:0000259" key="3">
    <source>
        <dbReference type="Pfam" id="PF02397"/>
    </source>
</evidence>
<organism evidence="4 5">
    <name type="scientific">Eggerthella guodeyinii</name>
    <dbReference type="NCBI Taxonomy" id="2690837"/>
    <lineage>
        <taxon>Bacteria</taxon>
        <taxon>Bacillati</taxon>
        <taxon>Actinomycetota</taxon>
        <taxon>Coriobacteriia</taxon>
        <taxon>Eggerthellales</taxon>
        <taxon>Eggerthellaceae</taxon>
        <taxon>Eggerthella</taxon>
    </lineage>
</organism>
<dbReference type="EMBL" id="VTFY01000021">
    <property type="protein sequence ID" value="MRX84058.1"/>
    <property type="molecule type" value="Genomic_DNA"/>
</dbReference>
<sequence length="286" mass="32777">MLDKCSAIAEMAARDNLERVNKESLPVVPKNSFYTRRVKRVLDVLIALPCFVITLPINLVIGVVTLFDVGSPIFFKQARIGKNGEPFHLVKFRNMTNETDGCGHLLPATERTTRFGKFVRSHSLDELLNFWFVLKGDMSLIGPRPLPIEFADRYSNRHRMRCAVKPGLECPTIGSDGHVRFYQEQFENDVWYVENVSFLVDCKMVVSLFKMVFNKKERTDHATVGGGYFVGYDKNGEAFSMRRIPEEYENEYVKLIAFHHVDEGRIAQTMRDNMVEDEDQLASAHA</sequence>
<evidence type="ECO:0000256" key="1">
    <source>
        <dbReference type="ARBA" id="ARBA00006464"/>
    </source>
</evidence>
<dbReference type="Pfam" id="PF02397">
    <property type="entry name" value="Bac_transf"/>
    <property type="match status" value="1"/>
</dbReference>
<keyword evidence="2" id="KW-0812">Transmembrane</keyword>
<proteinExistence type="inferred from homology"/>
<comment type="caution">
    <text evidence="4">The sequence shown here is derived from an EMBL/GenBank/DDBJ whole genome shotgun (WGS) entry which is preliminary data.</text>
</comment>
<dbReference type="PANTHER" id="PTHR30576">
    <property type="entry name" value="COLANIC BIOSYNTHESIS UDP-GLUCOSE LIPID CARRIER TRANSFERASE"/>
    <property type="match status" value="1"/>
</dbReference>
<dbReference type="InterPro" id="IPR003362">
    <property type="entry name" value="Bact_transf"/>
</dbReference>
<evidence type="ECO:0000313" key="5">
    <source>
        <dbReference type="Proteomes" id="UP000438093"/>
    </source>
</evidence>
<dbReference type="AlphaFoldDB" id="A0A6N7RTG4"/>